<dbReference type="STRING" id="1454373.ACMU_08620"/>
<gene>
    <name evidence="2" type="ORF">ACMU_08620</name>
</gene>
<keyword evidence="3" id="KW-1185">Reference proteome</keyword>
<dbReference type="EMBL" id="JFKE01000003">
    <property type="protein sequence ID" value="KAJ55828.1"/>
    <property type="molecule type" value="Genomic_DNA"/>
</dbReference>
<dbReference type="InterPro" id="IPR011008">
    <property type="entry name" value="Dimeric_a/b-barrel"/>
</dbReference>
<comment type="caution">
    <text evidence="2">The sequence shown here is derived from an EMBL/GenBank/DDBJ whole genome shotgun (WGS) entry which is preliminary data.</text>
</comment>
<organism evidence="2 3">
    <name type="scientific">Actibacterium mucosum KCTC 23349</name>
    <dbReference type="NCBI Taxonomy" id="1454373"/>
    <lineage>
        <taxon>Bacteria</taxon>
        <taxon>Pseudomonadati</taxon>
        <taxon>Pseudomonadota</taxon>
        <taxon>Alphaproteobacteria</taxon>
        <taxon>Rhodobacterales</taxon>
        <taxon>Roseobacteraceae</taxon>
        <taxon>Actibacterium</taxon>
    </lineage>
</organism>
<dbReference type="OrthoDB" id="9799041at2"/>
<evidence type="ECO:0000313" key="2">
    <source>
        <dbReference type="EMBL" id="KAJ55828.1"/>
    </source>
</evidence>
<protein>
    <submittedName>
        <fullName evidence="2">AsnC family transcriptional regulator</fullName>
    </submittedName>
</protein>
<evidence type="ECO:0000259" key="1">
    <source>
        <dbReference type="Pfam" id="PF01037"/>
    </source>
</evidence>
<dbReference type="Pfam" id="PF01037">
    <property type="entry name" value="AsnC_trans_reg"/>
    <property type="match status" value="1"/>
</dbReference>
<dbReference type="Gene3D" id="3.30.70.920">
    <property type="match status" value="1"/>
</dbReference>
<name>A0A037ZI98_9RHOB</name>
<dbReference type="Proteomes" id="UP000026249">
    <property type="component" value="Unassembled WGS sequence"/>
</dbReference>
<dbReference type="AlphaFoldDB" id="A0A037ZI98"/>
<accession>A0A037ZI98</accession>
<sequence>MTCVFVQVRCAPGKTYDVADAIAAKEIHSEMFSTSGEFDLLIKIYVPAGEDIGRYVNDRISPTEGIERTLTTLTFSAFQ</sequence>
<dbReference type="InterPro" id="IPR019887">
    <property type="entry name" value="Tscrpt_reg_AsnC/Lrp_C"/>
</dbReference>
<proteinExistence type="predicted"/>
<evidence type="ECO:0000313" key="3">
    <source>
        <dbReference type="Proteomes" id="UP000026249"/>
    </source>
</evidence>
<reference evidence="2 3" key="1">
    <citation type="submission" date="2014-03" db="EMBL/GenBank/DDBJ databases">
        <title>Draft Genome Sequence of Actibacterium mucosum KCTC 23349, a Marine Alphaproteobacterium with Complex Ionic Requirements Isolated from Mediterranean Seawater at Malvarrosa Beach, Valencia, Spain.</title>
        <authorList>
            <person name="Arahal D.R."/>
            <person name="Shao Z."/>
            <person name="Lai Q."/>
            <person name="Pujalte M.J."/>
        </authorList>
    </citation>
    <scope>NUCLEOTIDE SEQUENCE [LARGE SCALE GENOMIC DNA]</scope>
    <source>
        <strain evidence="2 3">KCTC 23349</strain>
    </source>
</reference>
<dbReference type="RefSeq" id="WP_035257797.1">
    <property type="nucleotide sequence ID" value="NZ_JFKE01000003.1"/>
</dbReference>
<dbReference type="SUPFAM" id="SSF54909">
    <property type="entry name" value="Dimeric alpha+beta barrel"/>
    <property type="match status" value="1"/>
</dbReference>
<feature type="domain" description="Transcription regulator AsnC/Lrp ligand binding" evidence="1">
    <location>
        <begin position="6"/>
        <end position="76"/>
    </location>
</feature>